<reference evidence="1 3" key="1">
    <citation type="journal article" date="2008" name="Science">
        <title>The Physcomitrella genome reveals evolutionary insights into the conquest of land by plants.</title>
        <authorList>
            <person name="Rensing S."/>
            <person name="Lang D."/>
            <person name="Zimmer A."/>
            <person name="Terry A."/>
            <person name="Salamov A."/>
            <person name="Shapiro H."/>
            <person name="Nishiyama T."/>
            <person name="Perroud P.-F."/>
            <person name="Lindquist E."/>
            <person name="Kamisugi Y."/>
            <person name="Tanahashi T."/>
            <person name="Sakakibara K."/>
            <person name="Fujita T."/>
            <person name="Oishi K."/>
            <person name="Shin-I T."/>
            <person name="Kuroki Y."/>
            <person name="Toyoda A."/>
            <person name="Suzuki Y."/>
            <person name="Hashimoto A."/>
            <person name="Yamaguchi K."/>
            <person name="Sugano A."/>
            <person name="Kohara Y."/>
            <person name="Fujiyama A."/>
            <person name="Anterola A."/>
            <person name="Aoki S."/>
            <person name="Ashton N."/>
            <person name="Barbazuk W.B."/>
            <person name="Barker E."/>
            <person name="Bennetzen J."/>
            <person name="Bezanilla M."/>
            <person name="Blankenship R."/>
            <person name="Cho S.H."/>
            <person name="Dutcher S."/>
            <person name="Estelle M."/>
            <person name="Fawcett J.A."/>
            <person name="Gundlach H."/>
            <person name="Hanada K."/>
            <person name="Heyl A."/>
            <person name="Hicks K.A."/>
            <person name="Hugh J."/>
            <person name="Lohr M."/>
            <person name="Mayer K."/>
            <person name="Melkozernov A."/>
            <person name="Murata T."/>
            <person name="Nelson D."/>
            <person name="Pils B."/>
            <person name="Prigge M."/>
            <person name="Reiss B."/>
            <person name="Renner T."/>
            <person name="Rombauts S."/>
            <person name="Rushton P."/>
            <person name="Sanderfoot A."/>
            <person name="Schween G."/>
            <person name="Shiu S.-H."/>
            <person name="Stueber K."/>
            <person name="Theodoulou F.L."/>
            <person name="Tu H."/>
            <person name="Van de Peer Y."/>
            <person name="Verrier P.J."/>
            <person name="Waters E."/>
            <person name="Wood A."/>
            <person name="Yang L."/>
            <person name="Cove D."/>
            <person name="Cuming A."/>
            <person name="Hasebe M."/>
            <person name="Lucas S."/>
            <person name="Mishler D.B."/>
            <person name="Reski R."/>
            <person name="Grigoriev I."/>
            <person name="Quatrano R.S."/>
            <person name="Boore J.L."/>
        </authorList>
    </citation>
    <scope>NUCLEOTIDE SEQUENCE [LARGE SCALE GENOMIC DNA]</scope>
    <source>
        <strain evidence="2 3">cv. Gransden 2004</strain>
    </source>
</reference>
<keyword evidence="3" id="KW-1185">Reference proteome</keyword>
<dbReference type="InParanoid" id="A0A2K1KXE4"/>
<organism evidence="1">
    <name type="scientific">Physcomitrium patens</name>
    <name type="common">Spreading-leaved earth moss</name>
    <name type="synonym">Physcomitrella patens</name>
    <dbReference type="NCBI Taxonomy" id="3218"/>
    <lineage>
        <taxon>Eukaryota</taxon>
        <taxon>Viridiplantae</taxon>
        <taxon>Streptophyta</taxon>
        <taxon>Embryophyta</taxon>
        <taxon>Bryophyta</taxon>
        <taxon>Bryophytina</taxon>
        <taxon>Bryopsida</taxon>
        <taxon>Funariidae</taxon>
        <taxon>Funariales</taxon>
        <taxon>Funariaceae</taxon>
        <taxon>Physcomitrium</taxon>
    </lineage>
</organism>
<reference evidence="1 3" key="2">
    <citation type="journal article" date="2018" name="Plant J.">
        <title>The Physcomitrella patens chromosome-scale assembly reveals moss genome structure and evolution.</title>
        <authorList>
            <person name="Lang D."/>
            <person name="Ullrich K.K."/>
            <person name="Murat F."/>
            <person name="Fuchs J."/>
            <person name="Jenkins J."/>
            <person name="Haas F.B."/>
            <person name="Piednoel M."/>
            <person name="Gundlach H."/>
            <person name="Van Bel M."/>
            <person name="Meyberg R."/>
            <person name="Vives C."/>
            <person name="Morata J."/>
            <person name="Symeonidi A."/>
            <person name="Hiss M."/>
            <person name="Muchero W."/>
            <person name="Kamisugi Y."/>
            <person name="Saleh O."/>
            <person name="Blanc G."/>
            <person name="Decker E.L."/>
            <person name="van Gessel N."/>
            <person name="Grimwood J."/>
            <person name="Hayes R.D."/>
            <person name="Graham S.W."/>
            <person name="Gunter L.E."/>
            <person name="McDaniel S.F."/>
            <person name="Hoernstein S.N.W."/>
            <person name="Larsson A."/>
            <person name="Li F.W."/>
            <person name="Perroud P.F."/>
            <person name="Phillips J."/>
            <person name="Ranjan P."/>
            <person name="Rokshar D.S."/>
            <person name="Rothfels C.J."/>
            <person name="Schneider L."/>
            <person name="Shu S."/>
            <person name="Stevenson D.W."/>
            <person name="Thummler F."/>
            <person name="Tillich M."/>
            <person name="Villarreal Aguilar J.C."/>
            <person name="Widiez T."/>
            <person name="Wong G.K."/>
            <person name="Wymore A."/>
            <person name="Zhang Y."/>
            <person name="Zimmer A.D."/>
            <person name="Quatrano R.S."/>
            <person name="Mayer K.F.X."/>
            <person name="Goodstein D."/>
            <person name="Casacuberta J.M."/>
            <person name="Vandepoele K."/>
            <person name="Reski R."/>
            <person name="Cuming A.C."/>
            <person name="Tuskan G.A."/>
            <person name="Maumus F."/>
            <person name="Salse J."/>
            <person name="Schmutz J."/>
            <person name="Rensing S.A."/>
        </authorList>
    </citation>
    <scope>NUCLEOTIDE SEQUENCE [LARGE SCALE GENOMIC DNA]</scope>
    <source>
        <strain evidence="2 3">cv. Gransden 2004</strain>
    </source>
</reference>
<evidence type="ECO:0000313" key="1">
    <source>
        <dbReference type="EMBL" id="PNR58441.1"/>
    </source>
</evidence>
<evidence type="ECO:0000313" key="3">
    <source>
        <dbReference type="Proteomes" id="UP000006727"/>
    </source>
</evidence>
<gene>
    <name evidence="1" type="ORF">PHYPA_005436</name>
</gene>
<sequence>MNIVLRFGNLPTSFTGLVIRVNPPVASR</sequence>
<name>A0A2K1KXE4_PHYPA</name>
<evidence type="ECO:0000313" key="2">
    <source>
        <dbReference type="EnsemblPlants" id="Pp3c3_35850V3.1"/>
    </source>
</evidence>
<dbReference type="Proteomes" id="UP000006727">
    <property type="component" value="Chromosome 3"/>
</dbReference>
<reference evidence="2" key="3">
    <citation type="submission" date="2020-12" db="UniProtKB">
        <authorList>
            <consortium name="EnsemblPlants"/>
        </authorList>
    </citation>
    <scope>IDENTIFICATION</scope>
</reference>
<dbReference type="Gramene" id="Pp3c3_35850V3.1">
    <property type="protein sequence ID" value="Pp3c3_35850V3.1"/>
    <property type="gene ID" value="Pp3c3_35850"/>
</dbReference>
<dbReference type="EnsemblPlants" id="Pp3c3_35850V3.1">
    <property type="protein sequence ID" value="Pp3c3_35850V3.1"/>
    <property type="gene ID" value="Pp3c3_35850"/>
</dbReference>
<dbReference type="AlphaFoldDB" id="A0A2K1KXE4"/>
<dbReference type="EMBL" id="ABEU02000003">
    <property type="protein sequence ID" value="PNR58441.1"/>
    <property type="molecule type" value="Genomic_DNA"/>
</dbReference>
<proteinExistence type="predicted"/>
<protein>
    <submittedName>
        <fullName evidence="1 2">Uncharacterized protein</fullName>
    </submittedName>
</protein>
<accession>A0A2K1KXE4</accession>